<dbReference type="InterPro" id="IPR011010">
    <property type="entry name" value="DNA_brk_join_enz"/>
</dbReference>
<dbReference type="InterPro" id="IPR044068">
    <property type="entry name" value="CB"/>
</dbReference>
<dbReference type="EMBL" id="JAUSUE010000012">
    <property type="protein sequence ID" value="MDQ0204112.1"/>
    <property type="molecule type" value="Genomic_DNA"/>
</dbReference>
<accession>A0ABT9Y8E1</accession>
<gene>
    <name evidence="4" type="ORF">J2S01_001834</name>
</gene>
<evidence type="ECO:0000259" key="3">
    <source>
        <dbReference type="PROSITE" id="PS51900"/>
    </source>
</evidence>
<evidence type="ECO:0000256" key="2">
    <source>
        <dbReference type="PROSITE-ProRule" id="PRU01248"/>
    </source>
</evidence>
<dbReference type="Pfam" id="PF14659">
    <property type="entry name" value="Phage_int_SAM_3"/>
    <property type="match status" value="1"/>
</dbReference>
<proteinExistence type="predicted"/>
<evidence type="ECO:0000256" key="1">
    <source>
        <dbReference type="ARBA" id="ARBA00023125"/>
    </source>
</evidence>
<dbReference type="PROSITE" id="PS51900">
    <property type="entry name" value="CB"/>
    <property type="match status" value="1"/>
</dbReference>
<protein>
    <submittedName>
        <fullName evidence="4">Site-specific recombinase XerD</fullName>
    </submittedName>
</protein>
<sequence length="123" mass="14732">MTINILAQIWLDNIKTSVKINTYHQYDILVRNYILPRYGHQKLPTLKSIEIQSWLNNLYQYCPNGSNHLSARTINAIRNVWRTMMGFAVDNGFTGNNPLMEVKHVREEKKNHWSYQKYNYQHY</sequence>
<name>A0ABT9Y8E1_9FIRM</name>
<evidence type="ECO:0000313" key="5">
    <source>
        <dbReference type="Proteomes" id="UP001239167"/>
    </source>
</evidence>
<feature type="domain" description="Core-binding (CB)" evidence="3">
    <location>
        <begin position="1"/>
        <end position="89"/>
    </location>
</feature>
<dbReference type="RefSeq" id="WP_307224301.1">
    <property type="nucleotide sequence ID" value="NZ_CP116940.1"/>
</dbReference>
<dbReference type="InterPro" id="IPR010998">
    <property type="entry name" value="Integrase_recombinase_N"/>
</dbReference>
<dbReference type="SUPFAM" id="SSF56349">
    <property type="entry name" value="DNA breaking-rejoining enzymes"/>
    <property type="match status" value="1"/>
</dbReference>
<organism evidence="4 5">
    <name type="scientific">Pectinatus haikarae</name>
    <dbReference type="NCBI Taxonomy" id="349096"/>
    <lineage>
        <taxon>Bacteria</taxon>
        <taxon>Bacillati</taxon>
        <taxon>Bacillota</taxon>
        <taxon>Negativicutes</taxon>
        <taxon>Selenomonadales</taxon>
        <taxon>Selenomonadaceae</taxon>
        <taxon>Pectinatus</taxon>
    </lineage>
</organism>
<reference evidence="4 5" key="1">
    <citation type="submission" date="2023-07" db="EMBL/GenBank/DDBJ databases">
        <title>Genomic Encyclopedia of Type Strains, Phase IV (KMG-IV): sequencing the most valuable type-strain genomes for metagenomic binning, comparative biology and taxonomic classification.</title>
        <authorList>
            <person name="Goeker M."/>
        </authorList>
    </citation>
    <scope>NUCLEOTIDE SEQUENCE [LARGE SCALE GENOMIC DNA]</scope>
    <source>
        <strain evidence="4 5">DSM 16980</strain>
    </source>
</reference>
<dbReference type="InterPro" id="IPR004107">
    <property type="entry name" value="Integrase_SAM-like_N"/>
</dbReference>
<keyword evidence="1 2" id="KW-0238">DNA-binding</keyword>
<keyword evidence="5" id="KW-1185">Reference proteome</keyword>
<evidence type="ECO:0000313" key="4">
    <source>
        <dbReference type="EMBL" id="MDQ0204112.1"/>
    </source>
</evidence>
<dbReference type="Gene3D" id="1.10.150.130">
    <property type="match status" value="1"/>
</dbReference>
<comment type="caution">
    <text evidence="4">The sequence shown here is derived from an EMBL/GenBank/DDBJ whole genome shotgun (WGS) entry which is preliminary data.</text>
</comment>
<dbReference type="Proteomes" id="UP001239167">
    <property type="component" value="Unassembled WGS sequence"/>
</dbReference>